<comment type="caution">
    <text evidence="6">The sequence shown here is derived from an EMBL/GenBank/DDBJ whole genome shotgun (WGS) entry which is preliminary data.</text>
</comment>
<dbReference type="EMBL" id="JAIKTS010000002">
    <property type="protein sequence ID" value="MCL7714701.1"/>
    <property type="molecule type" value="Genomic_DNA"/>
</dbReference>
<reference evidence="6 7" key="1">
    <citation type="submission" date="2021-08" db="EMBL/GenBank/DDBJ databases">
        <title>Novel members of of the genus Stenotrophomonas from differernt environment.</title>
        <authorList>
            <person name="Deng Y."/>
        </authorList>
    </citation>
    <scope>NUCLEOTIDE SEQUENCE [LARGE SCALE GENOMIC DNA]</scope>
    <source>
        <strain evidence="6 7">CPCC 101365</strain>
    </source>
</reference>
<feature type="compositionally biased region" description="Basic and acidic residues" evidence="4">
    <location>
        <begin position="12"/>
        <end position="21"/>
    </location>
</feature>
<dbReference type="Proteomes" id="UP001431235">
    <property type="component" value="Unassembled WGS sequence"/>
</dbReference>
<keyword evidence="1" id="KW-0805">Transcription regulation</keyword>
<organism evidence="6 7">
    <name type="scientific">Stenotrophomonas mori</name>
    <dbReference type="NCBI Taxonomy" id="2871096"/>
    <lineage>
        <taxon>Bacteria</taxon>
        <taxon>Pseudomonadati</taxon>
        <taxon>Pseudomonadota</taxon>
        <taxon>Gammaproteobacteria</taxon>
        <taxon>Lysobacterales</taxon>
        <taxon>Lysobacteraceae</taxon>
        <taxon>Stenotrophomonas</taxon>
    </lineage>
</organism>
<protein>
    <submittedName>
        <fullName evidence="6">Helix-turn-helix domain-containing protein</fullName>
    </submittedName>
</protein>
<evidence type="ECO:0000259" key="5">
    <source>
        <dbReference type="PROSITE" id="PS01124"/>
    </source>
</evidence>
<accession>A0ABT0SHC1</accession>
<evidence type="ECO:0000313" key="7">
    <source>
        <dbReference type="Proteomes" id="UP001431235"/>
    </source>
</evidence>
<name>A0ABT0SHC1_9GAMM</name>
<evidence type="ECO:0000256" key="4">
    <source>
        <dbReference type="SAM" id="MobiDB-lite"/>
    </source>
</evidence>
<gene>
    <name evidence="6" type="ORF">K5L01_08605</name>
</gene>
<feature type="region of interest" description="Disordered" evidence="4">
    <location>
        <begin position="1"/>
        <end position="32"/>
    </location>
</feature>
<proteinExistence type="predicted"/>
<dbReference type="PANTHER" id="PTHR46796:SF6">
    <property type="entry name" value="ARAC SUBFAMILY"/>
    <property type="match status" value="1"/>
</dbReference>
<keyword evidence="2" id="KW-0238">DNA-binding</keyword>
<dbReference type="SMART" id="SM00342">
    <property type="entry name" value="HTH_ARAC"/>
    <property type="match status" value="1"/>
</dbReference>
<evidence type="ECO:0000256" key="2">
    <source>
        <dbReference type="ARBA" id="ARBA00023125"/>
    </source>
</evidence>
<dbReference type="InterPro" id="IPR018060">
    <property type="entry name" value="HTH_AraC"/>
</dbReference>
<dbReference type="InterPro" id="IPR009057">
    <property type="entry name" value="Homeodomain-like_sf"/>
</dbReference>
<dbReference type="Pfam" id="PF12833">
    <property type="entry name" value="HTH_18"/>
    <property type="match status" value="1"/>
</dbReference>
<dbReference type="PROSITE" id="PS01124">
    <property type="entry name" value="HTH_ARAC_FAMILY_2"/>
    <property type="match status" value="1"/>
</dbReference>
<keyword evidence="3" id="KW-0804">Transcription</keyword>
<dbReference type="SUPFAM" id="SSF46689">
    <property type="entry name" value="Homeodomain-like"/>
    <property type="match status" value="1"/>
</dbReference>
<evidence type="ECO:0000256" key="3">
    <source>
        <dbReference type="ARBA" id="ARBA00023163"/>
    </source>
</evidence>
<evidence type="ECO:0000313" key="6">
    <source>
        <dbReference type="EMBL" id="MCL7714701.1"/>
    </source>
</evidence>
<keyword evidence="7" id="KW-1185">Reference proteome</keyword>
<sequence>MTPMHRTSPPDAHADDRDRSTPAHAGAGRAQRQDARLRGILVYIDAHLGDSGLDADRIGAAFAISRPTLYRLFQDLGGVARHVRERRLWLAHRYLAHDPDCSLTWLLYEVGFASERQFQRAFQARYGLSPAQWRICCRARLRRPSAAGRRPVAADPGGDAAGVSG</sequence>
<dbReference type="InterPro" id="IPR018062">
    <property type="entry name" value="HTH_AraC-typ_CS"/>
</dbReference>
<dbReference type="PANTHER" id="PTHR46796">
    <property type="entry name" value="HTH-TYPE TRANSCRIPTIONAL ACTIVATOR RHAS-RELATED"/>
    <property type="match status" value="1"/>
</dbReference>
<feature type="domain" description="HTH araC/xylS-type" evidence="5">
    <location>
        <begin position="38"/>
        <end position="136"/>
    </location>
</feature>
<dbReference type="InterPro" id="IPR050204">
    <property type="entry name" value="AraC_XylS_family_regulators"/>
</dbReference>
<dbReference type="Gene3D" id="1.10.10.60">
    <property type="entry name" value="Homeodomain-like"/>
    <property type="match status" value="1"/>
</dbReference>
<dbReference type="PROSITE" id="PS00041">
    <property type="entry name" value="HTH_ARAC_FAMILY_1"/>
    <property type="match status" value="1"/>
</dbReference>
<evidence type="ECO:0000256" key="1">
    <source>
        <dbReference type="ARBA" id="ARBA00023015"/>
    </source>
</evidence>